<feature type="domain" description="N-acetyltransferase" evidence="3">
    <location>
        <begin position="106"/>
        <end position="246"/>
    </location>
</feature>
<dbReference type="CDD" id="cd04301">
    <property type="entry name" value="NAT_SF"/>
    <property type="match status" value="1"/>
</dbReference>
<gene>
    <name evidence="4" type="ORF">G3256_17280</name>
</gene>
<evidence type="ECO:0000313" key="4">
    <source>
        <dbReference type="EMBL" id="QJF52801.1"/>
    </source>
</evidence>
<dbReference type="PANTHER" id="PTHR43877">
    <property type="entry name" value="AMINOALKYLPHOSPHONATE N-ACETYLTRANSFERASE-RELATED-RELATED"/>
    <property type="match status" value="1"/>
</dbReference>
<keyword evidence="5" id="KW-1185">Reference proteome</keyword>
<organism evidence="4 5">
    <name type="scientific">Roseobacter ponti</name>
    <dbReference type="NCBI Taxonomy" id="1891787"/>
    <lineage>
        <taxon>Bacteria</taxon>
        <taxon>Pseudomonadati</taxon>
        <taxon>Pseudomonadota</taxon>
        <taxon>Alphaproteobacteria</taxon>
        <taxon>Rhodobacterales</taxon>
        <taxon>Roseobacteraceae</taxon>
        <taxon>Roseobacter</taxon>
    </lineage>
</organism>
<dbReference type="EMBL" id="CP048788">
    <property type="protein sequence ID" value="QJF52801.1"/>
    <property type="molecule type" value="Genomic_DNA"/>
</dbReference>
<accession>A0A858SZ76</accession>
<dbReference type="AlphaFoldDB" id="A0A858SZ76"/>
<dbReference type="InterPro" id="IPR050832">
    <property type="entry name" value="Bact_Acetyltransf"/>
</dbReference>
<evidence type="ECO:0000256" key="2">
    <source>
        <dbReference type="ARBA" id="ARBA00023315"/>
    </source>
</evidence>
<dbReference type="PANTHER" id="PTHR43877:SF1">
    <property type="entry name" value="ACETYLTRANSFERASE"/>
    <property type="match status" value="1"/>
</dbReference>
<dbReference type="RefSeq" id="WP_169642018.1">
    <property type="nucleotide sequence ID" value="NZ_CP048788.1"/>
</dbReference>
<evidence type="ECO:0000313" key="5">
    <source>
        <dbReference type="Proteomes" id="UP000503308"/>
    </source>
</evidence>
<keyword evidence="1 4" id="KW-0808">Transferase</keyword>
<evidence type="ECO:0000259" key="3">
    <source>
        <dbReference type="PROSITE" id="PS51186"/>
    </source>
</evidence>
<protein>
    <submittedName>
        <fullName evidence="4">GNAT family N-acetyltransferase</fullName>
    </submittedName>
</protein>
<dbReference type="PROSITE" id="PS51186">
    <property type="entry name" value="GNAT"/>
    <property type="match status" value="1"/>
</dbReference>
<dbReference type="Pfam" id="PF00583">
    <property type="entry name" value="Acetyltransf_1"/>
    <property type="match status" value="1"/>
</dbReference>
<name>A0A858SZ76_9RHOB</name>
<reference evidence="4 5" key="1">
    <citation type="submission" date="2020-02" db="EMBL/GenBank/DDBJ databases">
        <title>Genome sequence of Roseobacter ponti.</title>
        <authorList>
            <person name="Hollensteiner J."/>
            <person name="Schneider D."/>
            <person name="Poehlein A."/>
            <person name="Daniel R."/>
        </authorList>
    </citation>
    <scope>NUCLEOTIDE SEQUENCE [LARGE SCALE GENOMIC DNA]</scope>
    <source>
        <strain evidence="4 5">DSM 106830</strain>
    </source>
</reference>
<evidence type="ECO:0000256" key="1">
    <source>
        <dbReference type="ARBA" id="ARBA00022679"/>
    </source>
</evidence>
<dbReference type="Proteomes" id="UP000503308">
    <property type="component" value="Chromosome"/>
</dbReference>
<keyword evidence="2" id="KW-0012">Acyltransferase</keyword>
<dbReference type="Gene3D" id="3.40.630.30">
    <property type="match status" value="1"/>
</dbReference>
<dbReference type="InterPro" id="IPR016181">
    <property type="entry name" value="Acyl_CoA_acyltransferase"/>
</dbReference>
<dbReference type="InterPro" id="IPR000182">
    <property type="entry name" value="GNAT_dom"/>
</dbReference>
<dbReference type="SUPFAM" id="SSF55729">
    <property type="entry name" value="Acyl-CoA N-acyltransferases (Nat)"/>
    <property type="match status" value="1"/>
</dbReference>
<sequence length="246" mass="26229">MTPAPTRLFDAVERTWPAAATHRAGPWLIRDGQGGGKRVSAATAEAPVTKADIAQAEDAMRALHQAPLFMIRAGDEALDALLDARGYAIVDPVRVLVMPVAGLTDRPVPPVTAFTIREPLAIMAEIWAAGGIGPARLDVMARAENRTGILVRWNEKPAGTGFVACDGDIAMVHAVEVKPEQRRQGVAGWIMRAAAFWARDQGAGTMAVLCTEANTAANALYSALGFERAGHYHYRMKSATGAKDYG</sequence>
<dbReference type="KEGG" id="rpon:G3256_17280"/>
<proteinExistence type="predicted"/>
<dbReference type="GO" id="GO:0016747">
    <property type="term" value="F:acyltransferase activity, transferring groups other than amino-acyl groups"/>
    <property type="evidence" value="ECO:0007669"/>
    <property type="project" value="InterPro"/>
</dbReference>